<dbReference type="Gene3D" id="3.40.50.720">
    <property type="entry name" value="NAD(P)-binding Rossmann-like Domain"/>
    <property type="match status" value="1"/>
</dbReference>
<feature type="active site" description="Proton acceptor" evidence="3">
    <location>
        <position position="178"/>
    </location>
</feature>
<feature type="binding site" evidence="5">
    <location>
        <position position="98"/>
    </location>
    <ligand>
        <name>NAD(+)</name>
        <dbReference type="ChEBI" id="CHEBI:57540"/>
    </ligand>
</feature>
<keyword evidence="5" id="KW-0520">NAD</keyword>
<evidence type="ECO:0000259" key="9">
    <source>
        <dbReference type="Pfam" id="PF02866"/>
    </source>
</evidence>
<evidence type="ECO:0000313" key="10">
    <source>
        <dbReference type="EMBL" id="BDR59588.1"/>
    </source>
</evidence>
<evidence type="ECO:0000256" key="5">
    <source>
        <dbReference type="PIRSR" id="PIRSR000102-3"/>
    </source>
</evidence>
<dbReference type="InterPro" id="IPR001557">
    <property type="entry name" value="L-lactate/malate_DH"/>
</dbReference>
<feature type="domain" description="Lactate/malate dehydrogenase C-terminal" evidence="9">
    <location>
        <begin position="148"/>
        <end position="300"/>
    </location>
</feature>
<dbReference type="SUPFAM" id="SSF56327">
    <property type="entry name" value="LDH C-terminal domain-like"/>
    <property type="match status" value="1"/>
</dbReference>
<evidence type="ECO:0000256" key="4">
    <source>
        <dbReference type="PIRSR" id="PIRSR000102-2"/>
    </source>
</evidence>
<feature type="binding site" evidence="5">
    <location>
        <begin position="9"/>
        <end position="14"/>
    </location>
    <ligand>
        <name>NAD(+)</name>
        <dbReference type="ChEBI" id="CHEBI:57540"/>
    </ligand>
</feature>
<evidence type="ECO:0000256" key="6">
    <source>
        <dbReference type="RuleBase" id="RU003369"/>
    </source>
</evidence>
<dbReference type="PANTHER" id="PTHR43128">
    <property type="entry name" value="L-2-HYDROXYCARBOXYLATE DEHYDROGENASE (NAD(P)(+))"/>
    <property type="match status" value="1"/>
</dbReference>
<dbReference type="InterPro" id="IPR015955">
    <property type="entry name" value="Lactate_DH/Glyco_Ohase_4_C"/>
</dbReference>
<evidence type="ECO:0000256" key="2">
    <source>
        <dbReference type="ARBA" id="ARBA00023002"/>
    </source>
</evidence>
<evidence type="ECO:0000313" key="11">
    <source>
        <dbReference type="Proteomes" id="UP001321861"/>
    </source>
</evidence>
<organism evidence="10 11">
    <name type="scientific">Xylocopilactobacillus apicola</name>
    <dbReference type="NCBI Taxonomy" id="2932184"/>
    <lineage>
        <taxon>Bacteria</taxon>
        <taxon>Bacillati</taxon>
        <taxon>Bacillota</taxon>
        <taxon>Bacilli</taxon>
        <taxon>Lactobacillales</taxon>
        <taxon>Lactobacillaceae</taxon>
        <taxon>Xylocopilactobacillus</taxon>
    </lineage>
</organism>
<keyword evidence="2 6" id="KW-0560">Oxidoreductase</keyword>
<feature type="binding site" evidence="4">
    <location>
        <position position="154"/>
    </location>
    <ligand>
        <name>substrate</name>
    </ligand>
</feature>
<dbReference type="PROSITE" id="PS00064">
    <property type="entry name" value="L_LDH"/>
    <property type="match status" value="1"/>
</dbReference>
<feature type="binding site" evidence="5">
    <location>
        <begin position="121"/>
        <end position="123"/>
    </location>
    <ligand>
        <name>NAD(+)</name>
        <dbReference type="ChEBI" id="CHEBI:57540"/>
    </ligand>
</feature>
<dbReference type="SUPFAM" id="SSF51735">
    <property type="entry name" value="NAD(P)-binding Rossmann-fold domains"/>
    <property type="match status" value="1"/>
</dbReference>
<proteinExistence type="inferred from homology"/>
<dbReference type="PANTHER" id="PTHR43128:SF31">
    <property type="entry name" value="L-LACTATE DEHYDROGENASE"/>
    <property type="match status" value="1"/>
</dbReference>
<keyword evidence="11" id="KW-1185">Reference proteome</keyword>
<name>A0AAU9DVU5_9LACO</name>
<feature type="binding site" evidence="4">
    <location>
        <position position="80"/>
    </location>
    <ligand>
        <name>substrate</name>
    </ligand>
</feature>
<dbReference type="GO" id="GO:0004459">
    <property type="term" value="F:L-lactate dehydrogenase (NAD+) activity"/>
    <property type="evidence" value="ECO:0007669"/>
    <property type="project" value="InterPro"/>
</dbReference>
<feature type="binding site" evidence="4">
    <location>
        <position position="91"/>
    </location>
    <ligand>
        <name>substrate</name>
    </ligand>
</feature>
<evidence type="ECO:0000256" key="1">
    <source>
        <dbReference type="ARBA" id="ARBA00006054"/>
    </source>
</evidence>
<evidence type="ECO:0000256" key="7">
    <source>
        <dbReference type="SAM" id="MobiDB-lite"/>
    </source>
</evidence>
<dbReference type="PIRSF" id="PIRSF000102">
    <property type="entry name" value="Lac_mal_DH"/>
    <property type="match status" value="1"/>
</dbReference>
<accession>A0AAU9DVU5</accession>
<dbReference type="Pfam" id="PF00056">
    <property type="entry name" value="Ldh_1_N"/>
    <property type="match status" value="1"/>
</dbReference>
<dbReference type="GO" id="GO:0006089">
    <property type="term" value="P:lactate metabolic process"/>
    <property type="evidence" value="ECO:0007669"/>
    <property type="project" value="TreeGrafter"/>
</dbReference>
<dbReference type="InterPro" id="IPR022383">
    <property type="entry name" value="Lactate/malate_DH_C"/>
</dbReference>
<evidence type="ECO:0000256" key="3">
    <source>
        <dbReference type="PIRSR" id="PIRSR000102-1"/>
    </source>
</evidence>
<feature type="region of interest" description="Disordered" evidence="7">
    <location>
        <begin position="279"/>
        <end position="302"/>
    </location>
</feature>
<protein>
    <submittedName>
        <fullName evidence="10">L-lactate dehydrogenase</fullName>
    </submittedName>
</protein>
<dbReference type="AlphaFoldDB" id="A0AAU9DVU5"/>
<dbReference type="Gene3D" id="3.90.110.10">
    <property type="entry name" value="Lactate dehydrogenase/glycoside hydrolase, family 4, C-terminal"/>
    <property type="match status" value="1"/>
</dbReference>
<dbReference type="Pfam" id="PF02866">
    <property type="entry name" value="Ldh_1_C"/>
    <property type="match status" value="1"/>
</dbReference>
<dbReference type="InterPro" id="IPR036291">
    <property type="entry name" value="NAD(P)-bd_dom_sf"/>
</dbReference>
<sequence>MARTVGIIGMGHVGATIAHLMVAKGLTDTLILTDSNTDKVNADTLDLKDAASLLSTHTEIINGSISQMKDCDLVIAAVARTDLIKPGETDRFFELKINVPLVKDSAQQLKVSGFHGILLVITNPNDVITGLYQEYTGFPFNKVFGTGTYLDTARLKRNLGTTLAVDPRSITGYMLGEHGDSQFAAWSTVRVAERPFSEFEVDGAQIEEATRFGGQEVFAGKGYTNYAIANAAVSLSEIILSDAKSEAICSHYNKELNSYISTPAIVGRSGVEHDLELPLSESEKEKLQQSAQTIKEKSEQFS</sequence>
<dbReference type="PRINTS" id="PR00086">
    <property type="entry name" value="LLDHDRGNASE"/>
</dbReference>
<gene>
    <name evidence="10" type="primary">hicD2_2</name>
    <name evidence="10" type="ORF">XA3_20290</name>
</gene>
<evidence type="ECO:0000259" key="8">
    <source>
        <dbReference type="Pfam" id="PF00056"/>
    </source>
</evidence>
<dbReference type="EMBL" id="AP026802">
    <property type="protein sequence ID" value="BDR59588.1"/>
    <property type="molecule type" value="Genomic_DNA"/>
</dbReference>
<dbReference type="KEGG" id="xap:XA3_20290"/>
<reference evidence="10 11" key="1">
    <citation type="journal article" date="2023" name="Microbiol. Spectr.">
        <title>Symbiosis of Carpenter Bees with Uncharacterized Lactic Acid Bacteria Showing NAD Auxotrophy.</title>
        <authorList>
            <person name="Kawasaki S."/>
            <person name="Ozawa K."/>
            <person name="Mori T."/>
            <person name="Yamamoto A."/>
            <person name="Ito M."/>
            <person name="Ohkuma M."/>
            <person name="Sakamoto M."/>
            <person name="Matsutani M."/>
        </authorList>
    </citation>
    <scope>NUCLEOTIDE SEQUENCE [LARGE SCALE GENOMIC DNA]</scope>
    <source>
        <strain evidence="10 11">XA3</strain>
    </source>
</reference>
<dbReference type="Proteomes" id="UP001321861">
    <property type="component" value="Chromosome"/>
</dbReference>
<feature type="binding site" evidence="5">
    <location>
        <position position="34"/>
    </location>
    <ligand>
        <name>NAD(+)</name>
        <dbReference type="ChEBI" id="CHEBI:57540"/>
    </ligand>
</feature>
<feature type="binding site" evidence="4">
    <location>
        <position position="123"/>
    </location>
    <ligand>
        <name>substrate</name>
    </ligand>
</feature>
<feature type="domain" description="Lactate/malate dehydrogenase N-terminal" evidence="8">
    <location>
        <begin position="5"/>
        <end position="145"/>
    </location>
</feature>
<dbReference type="InterPro" id="IPR018177">
    <property type="entry name" value="L-lactate_DH_AS"/>
</dbReference>
<comment type="similarity">
    <text evidence="1">Belongs to the LDH/MDH superfamily. LDH family.</text>
</comment>
<dbReference type="RefSeq" id="WP_317635376.1">
    <property type="nucleotide sequence ID" value="NZ_AP026802.1"/>
</dbReference>
<dbReference type="InterPro" id="IPR001236">
    <property type="entry name" value="Lactate/malate_DH_N"/>
</dbReference>